<dbReference type="PROSITE" id="PS51318">
    <property type="entry name" value="TAT"/>
    <property type="match status" value="1"/>
</dbReference>
<comment type="caution">
    <text evidence="2">The sequence shown here is derived from an EMBL/GenBank/DDBJ whole genome shotgun (WGS) entry which is preliminary data.</text>
</comment>
<sequence>MTDVSRRLVRGAAAAVPVALVLALAACSSDAAGEPEASAATAGEVTYPSVPFTAPGQGISLGHDDQAIGSTIPEPLHVGEVQPAKANELLAVAGGFGKLELGVNVIDPATGVATGRIVVGPGIWDPVIHGFVGEKTSDPAVLAAEVWRPRGSRGAADFTVSTYSGNLLEPAEALLPDYARVHSRPGSSAVTSDGKYFVTWDDGLYGVRVVDLAAKKESGALQIIGCGPFTWLDGHELYSVCEESRELIRISIDDAGVPSETERTKVLPDDFVSAREVTWAADAKKALLVGGNGDVYVFDFANGLPSSTVAPIGNAGQEGGRFAGNAIDNTGTRIAVEYTDTEIHPHSARGGDVVKIELHDAVTFAPVKTLDLAALGLTGIDSMAYSVDGRTLYVLGDGPEVDGETEKTIVGIDAANGDKVSSAPVTGTVDDIGTLLTPQVLR</sequence>
<dbReference type="Proteomes" id="UP001629745">
    <property type="component" value="Unassembled WGS sequence"/>
</dbReference>
<gene>
    <name evidence="2" type="ORF">ABEU20_001562</name>
</gene>
<organism evidence="2 3">
    <name type="scientific">Rhodococcus parequi</name>
    <dbReference type="NCBI Taxonomy" id="3137122"/>
    <lineage>
        <taxon>Bacteria</taxon>
        <taxon>Bacillati</taxon>
        <taxon>Actinomycetota</taxon>
        <taxon>Actinomycetes</taxon>
        <taxon>Mycobacteriales</taxon>
        <taxon>Nocardiaceae</taxon>
        <taxon>Rhodococcus</taxon>
    </lineage>
</organism>
<proteinExistence type="predicted"/>
<dbReference type="EMBL" id="JBDLNV010000002">
    <property type="protein sequence ID" value="MFM1723001.1"/>
    <property type="molecule type" value="Genomic_DNA"/>
</dbReference>
<dbReference type="Gene3D" id="2.130.10.10">
    <property type="entry name" value="YVTN repeat-like/Quinoprotein amine dehydrogenase"/>
    <property type="match status" value="1"/>
</dbReference>
<dbReference type="InterPro" id="IPR011044">
    <property type="entry name" value="Quino_amine_DH_bsu"/>
</dbReference>
<evidence type="ECO:0008006" key="4">
    <source>
        <dbReference type="Google" id="ProtNLM"/>
    </source>
</evidence>
<evidence type="ECO:0000313" key="2">
    <source>
        <dbReference type="EMBL" id="MFM1723001.1"/>
    </source>
</evidence>
<evidence type="ECO:0000313" key="3">
    <source>
        <dbReference type="Proteomes" id="UP001629745"/>
    </source>
</evidence>
<accession>A0ABW9FBT5</accession>
<reference evidence="2 3" key="1">
    <citation type="submission" date="2023-11" db="EMBL/GenBank/DDBJ databases">
        <authorList>
            <person name="Val-Calvo J."/>
            <person name="Scortti M."/>
            <person name="Vazquez-Boland J."/>
        </authorList>
    </citation>
    <scope>NUCLEOTIDE SEQUENCE [LARGE SCALE GENOMIC DNA]</scope>
    <source>
        <strain evidence="2 3">PAM 2766</strain>
    </source>
</reference>
<keyword evidence="3" id="KW-1185">Reference proteome</keyword>
<dbReference type="InterPro" id="IPR006311">
    <property type="entry name" value="TAT_signal"/>
</dbReference>
<feature type="chain" id="PRO_5046010119" description="Lipoprotein" evidence="1">
    <location>
        <begin position="32"/>
        <end position="442"/>
    </location>
</feature>
<evidence type="ECO:0000256" key="1">
    <source>
        <dbReference type="SAM" id="SignalP"/>
    </source>
</evidence>
<dbReference type="PROSITE" id="PS51257">
    <property type="entry name" value="PROKAR_LIPOPROTEIN"/>
    <property type="match status" value="1"/>
</dbReference>
<protein>
    <recommendedName>
        <fullName evidence="4">Lipoprotein</fullName>
    </recommendedName>
</protein>
<keyword evidence="1" id="KW-0732">Signal</keyword>
<dbReference type="RefSeq" id="WP_420163569.1">
    <property type="nucleotide sequence ID" value="NZ_JBDLNV010000002.1"/>
</dbReference>
<feature type="signal peptide" evidence="1">
    <location>
        <begin position="1"/>
        <end position="31"/>
    </location>
</feature>
<name>A0ABW9FBT5_9NOCA</name>
<dbReference type="InterPro" id="IPR015943">
    <property type="entry name" value="WD40/YVTN_repeat-like_dom_sf"/>
</dbReference>
<dbReference type="SUPFAM" id="SSF50969">
    <property type="entry name" value="YVTN repeat-like/Quinoprotein amine dehydrogenase"/>
    <property type="match status" value="1"/>
</dbReference>